<dbReference type="Gene3D" id="3.40.50.720">
    <property type="entry name" value="NAD(P)-binding Rossmann-like Domain"/>
    <property type="match status" value="1"/>
</dbReference>
<evidence type="ECO:0000313" key="7">
    <source>
        <dbReference type="EMBL" id="ORX67901.1"/>
    </source>
</evidence>
<name>A0A1Y1W2W6_9FUNG</name>
<protein>
    <submittedName>
        <fullName evidence="7">Putative mannitol dehydrogenase</fullName>
    </submittedName>
</protein>
<dbReference type="SUPFAM" id="SSF50129">
    <property type="entry name" value="GroES-like"/>
    <property type="match status" value="1"/>
</dbReference>
<gene>
    <name evidence="7" type="ORF">DL89DRAFT_269088</name>
</gene>
<sequence>MVDGKINEIHGWAATKSGIQVEPWSYKPRPLGPNDVEIKIDYSGICGSDLHTIKCEWGQANFPAIVGHEIVGKVITKGESVTTLNEGDLVGVGAQVFACLKDDCKECSRDLDPHCPHMVFTYNSFYADGQQAQGGYAEAVRVDANYAIKIPAAIDPVYAAPLMCAGTTVFAPMLRKGVKKGDRVGIVGIGGLGHLAIQYAHALGAKVTAFSHSPTKKQQATELGASVFVDTSNKEELDAVRGSLDYLFITANARSNQYNEFVTWMDYEGEIVLLALPEGQLSFSPFELVNSEVKITGSLIGGKNIIKETLEFAAKHNIRPIIERYPMAKVNEALEHMDQGKARYRIVLENATSSL</sequence>
<dbReference type="GO" id="GO:0008270">
    <property type="term" value="F:zinc ion binding"/>
    <property type="evidence" value="ECO:0007669"/>
    <property type="project" value="InterPro"/>
</dbReference>
<dbReference type="FunFam" id="3.40.50.720:FF:000022">
    <property type="entry name" value="Cinnamyl alcohol dehydrogenase"/>
    <property type="match status" value="1"/>
</dbReference>
<dbReference type="SMART" id="SM00829">
    <property type="entry name" value="PKS_ER"/>
    <property type="match status" value="1"/>
</dbReference>
<dbReference type="Pfam" id="PF00107">
    <property type="entry name" value="ADH_zinc_N"/>
    <property type="match status" value="1"/>
</dbReference>
<comment type="similarity">
    <text evidence="5">Belongs to the zinc-containing alcohol dehydrogenase family.</text>
</comment>
<organism evidence="7 8">
    <name type="scientific">Linderina pennispora</name>
    <dbReference type="NCBI Taxonomy" id="61395"/>
    <lineage>
        <taxon>Eukaryota</taxon>
        <taxon>Fungi</taxon>
        <taxon>Fungi incertae sedis</taxon>
        <taxon>Zoopagomycota</taxon>
        <taxon>Kickxellomycotina</taxon>
        <taxon>Kickxellomycetes</taxon>
        <taxon>Kickxellales</taxon>
        <taxon>Kickxellaceae</taxon>
        <taxon>Linderina</taxon>
    </lineage>
</organism>
<dbReference type="AlphaFoldDB" id="A0A1Y1W2W6"/>
<evidence type="ECO:0000256" key="5">
    <source>
        <dbReference type="RuleBase" id="RU361277"/>
    </source>
</evidence>
<dbReference type="InterPro" id="IPR020843">
    <property type="entry name" value="ER"/>
</dbReference>
<dbReference type="SUPFAM" id="SSF51735">
    <property type="entry name" value="NAD(P)-binding Rossmann-fold domains"/>
    <property type="match status" value="1"/>
</dbReference>
<dbReference type="CDD" id="cd05283">
    <property type="entry name" value="CAD1"/>
    <property type="match status" value="1"/>
</dbReference>
<keyword evidence="2 5" id="KW-0479">Metal-binding</keyword>
<dbReference type="InterPro" id="IPR013154">
    <property type="entry name" value="ADH-like_N"/>
</dbReference>
<feature type="domain" description="Enoyl reductase (ER)" evidence="6">
    <location>
        <begin position="14"/>
        <end position="348"/>
    </location>
</feature>
<comment type="caution">
    <text evidence="7">The sequence shown here is derived from an EMBL/GenBank/DDBJ whole genome shotgun (WGS) entry which is preliminary data.</text>
</comment>
<evidence type="ECO:0000256" key="3">
    <source>
        <dbReference type="ARBA" id="ARBA00022833"/>
    </source>
</evidence>
<dbReference type="RefSeq" id="XP_040741747.1">
    <property type="nucleotide sequence ID" value="XM_040888149.1"/>
</dbReference>
<evidence type="ECO:0000256" key="4">
    <source>
        <dbReference type="ARBA" id="ARBA00023002"/>
    </source>
</evidence>
<dbReference type="InterPro" id="IPR036291">
    <property type="entry name" value="NAD(P)-bd_dom_sf"/>
</dbReference>
<dbReference type="InterPro" id="IPR013149">
    <property type="entry name" value="ADH-like_C"/>
</dbReference>
<dbReference type="Proteomes" id="UP000193922">
    <property type="component" value="Unassembled WGS sequence"/>
</dbReference>
<dbReference type="GO" id="GO:0016616">
    <property type="term" value="F:oxidoreductase activity, acting on the CH-OH group of donors, NAD or NADP as acceptor"/>
    <property type="evidence" value="ECO:0007669"/>
    <property type="project" value="InterPro"/>
</dbReference>
<dbReference type="InterPro" id="IPR029752">
    <property type="entry name" value="D-isomer_DH_CS1"/>
</dbReference>
<dbReference type="OrthoDB" id="1879366at2759"/>
<dbReference type="InterPro" id="IPR011032">
    <property type="entry name" value="GroES-like_sf"/>
</dbReference>
<keyword evidence="3 5" id="KW-0862">Zinc</keyword>
<dbReference type="InterPro" id="IPR002328">
    <property type="entry name" value="ADH_Zn_CS"/>
</dbReference>
<dbReference type="InterPro" id="IPR047109">
    <property type="entry name" value="CAD-like"/>
</dbReference>
<evidence type="ECO:0000256" key="1">
    <source>
        <dbReference type="ARBA" id="ARBA00001947"/>
    </source>
</evidence>
<dbReference type="GeneID" id="63804797"/>
<comment type="cofactor">
    <cofactor evidence="1 5">
        <name>Zn(2+)</name>
        <dbReference type="ChEBI" id="CHEBI:29105"/>
    </cofactor>
</comment>
<dbReference type="Gene3D" id="3.90.180.10">
    <property type="entry name" value="Medium-chain alcohol dehydrogenases, catalytic domain"/>
    <property type="match status" value="1"/>
</dbReference>
<evidence type="ECO:0000313" key="8">
    <source>
        <dbReference type="Proteomes" id="UP000193922"/>
    </source>
</evidence>
<accession>A0A1Y1W2W6</accession>
<dbReference type="PROSITE" id="PS00059">
    <property type="entry name" value="ADH_ZINC"/>
    <property type="match status" value="1"/>
</dbReference>
<dbReference type="EMBL" id="MCFD01000011">
    <property type="protein sequence ID" value="ORX67901.1"/>
    <property type="molecule type" value="Genomic_DNA"/>
</dbReference>
<dbReference type="Pfam" id="PF08240">
    <property type="entry name" value="ADH_N"/>
    <property type="match status" value="1"/>
</dbReference>
<dbReference type="STRING" id="61395.A0A1Y1W2W6"/>
<keyword evidence="4" id="KW-0560">Oxidoreductase</keyword>
<reference evidence="7 8" key="1">
    <citation type="submission" date="2016-07" db="EMBL/GenBank/DDBJ databases">
        <title>Pervasive Adenine N6-methylation of Active Genes in Fungi.</title>
        <authorList>
            <consortium name="DOE Joint Genome Institute"/>
            <person name="Mondo S.J."/>
            <person name="Dannebaum R.O."/>
            <person name="Kuo R.C."/>
            <person name="Labutti K."/>
            <person name="Haridas S."/>
            <person name="Kuo A."/>
            <person name="Salamov A."/>
            <person name="Ahrendt S.R."/>
            <person name="Lipzen A."/>
            <person name="Sullivan W."/>
            <person name="Andreopoulos W.B."/>
            <person name="Clum A."/>
            <person name="Lindquist E."/>
            <person name="Daum C."/>
            <person name="Ramamoorthy G.K."/>
            <person name="Gryganskyi A."/>
            <person name="Culley D."/>
            <person name="Magnuson J.K."/>
            <person name="James T.Y."/>
            <person name="O'Malley M.A."/>
            <person name="Stajich J.E."/>
            <person name="Spatafora J.W."/>
            <person name="Visel A."/>
            <person name="Grigoriev I.V."/>
        </authorList>
    </citation>
    <scope>NUCLEOTIDE SEQUENCE [LARGE SCALE GENOMIC DNA]</scope>
    <source>
        <strain evidence="7 8">ATCC 12442</strain>
    </source>
</reference>
<evidence type="ECO:0000259" key="6">
    <source>
        <dbReference type="SMART" id="SM00829"/>
    </source>
</evidence>
<dbReference type="PANTHER" id="PTHR42683">
    <property type="entry name" value="ALDEHYDE REDUCTASE"/>
    <property type="match status" value="1"/>
</dbReference>
<keyword evidence="8" id="KW-1185">Reference proteome</keyword>
<proteinExistence type="inferred from homology"/>
<dbReference type="PROSITE" id="PS00065">
    <property type="entry name" value="D_2_HYDROXYACID_DH_1"/>
    <property type="match status" value="1"/>
</dbReference>
<evidence type="ECO:0000256" key="2">
    <source>
        <dbReference type="ARBA" id="ARBA00022723"/>
    </source>
</evidence>